<organism evidence="5 6">
    <name type="scientific">Salinicoccus kekensis</name>
    <dbReference type="NCBI Taxonomy" id="714307"/>
    <lineage>
        <taxon>Bacteria</taxon>
        <taxon>Bacillati</taxon>
        <taxon>Bacillota</taxon>
        <taxon>Bacilli</taxon>
        <taxon>Bacillales</taxon>
        <taxon>Staphylococcaceae</taxon>
        <taxon>Salinicoccus</taxon>
    </lineage>
</organism>
<evidence type="ECO:0000259" key="4">
    <source>
        <dbReference type="PROSITE" id="PS51733"/>
    </source>
</evidence>
<feature type="site" description="Lowers pKa of active site Cys" evidence="3">
    <location>
        <position position="150"/>
    </location>
</feature>
<comment type="miscellaneous">
    <text evidence="3">The reaction proceeds via a thioester-linked acyl-enzyme intermediate.</text>
</comment>
<dbReference type="InterPro" id="IPR024897">
    <property type="entry name" value="LipL"/>
</dbReference>
<dbReference type="HAMAP" id="MF_02119">
    <property type="entry name" value="LipL"/>
    <property type="match status" value="1"/>
</dbReference>
<comment type="similarity">
    <text evidence="3">Belongs to the octanoyltransferase LipL family.</text>
</comment>
<proteinExistence type="inferred from homology"/>
<keyword evidence="2 3" id="KW-0012">Acyltransferase</keyword>
<dbReference type="InterPro" id="IPR045864">
    <property type="entry name" value="aa-tRNA-synth_II/BPL/LPL"/>
</dbReference>
<keyword evidence="1 3" id="KW-0808">Transferase</keyword>
<dbReference type="PANTHER" id="PTHR43679">
    <property type="entry name" value="OCTANOYLTRANSFERASE LIPM-RELATED"/>
    <property type="match status" value="1"/>
</dbReference>
<dbReference type="Proteomes" id="UP000219412">
    <property type="component" value="Unassembled WGS sequence"/>
</dbReference>
<evidence type="ECO:0000313" key="5">
    <source>
        <dbReference type="EMBL" id="SOC43011.1"/>
    </source>
</evidence>
<dbReference type="Pfam" id="PF21948">
    <property type="entry name" value="LplA-B_cat"/>
    <property type="match status" value="1"/>
</dbReference>
<dbReference type="GO" id="GO:0009107">
    <property type="term" value="P:lipoate biosynthetic process"/>
    <property type="evidence" value="ECO:0007669"/>
    <property type="project" value="UniProtKB-UniRule"/>
</dbReference>
<dbReference type="PANTHER" id="PTHR43679:SF2">
    <property type="entry name" value="OCTANOYL-[GCVH]:PROTEIN N-OCTANOYLTRANSFERASE"/>
    <property type="match status" value="1"/>
</dbReference>
<evidence type="ECO:0000256" key="2">
    <source>
        <dbReference type="ARBA" id="ARBA00023315"/>
    </source>
</evidence>
<accession>A0A285URZ2</accession>
<dbReference type="InterPro" id="IPR004143">
    <property type="entry name" value="BPL_LPL_catalytic"/>
</dbReference>
<dbReference type="OrthoDB" id="2080934at2"/>
<dbReference type="EMBL" id="OBQF01000004">
    <property type="protein sequence ID" value="SOC43011.1"/>
    <property type="molecule type" value="Genomic_DNA"/>
</dbReference>
<dbReference type="RefSeq" id="WP_097041345.1">
    <property type="nucleotide sequence ID" value="NZ_OBQF01000004.1"/>
</dbReference>
<comment type="function">
    <text evidence="3">Catalyzes the amidotransfer (transamidation) of the octanoyl moiety from octanoyl-GcvH to the lipoyl domain of the E2 subunit of lipoate-dependent enzymes.</text>
</comment>
<feature type="domain" description="BPL/LPL catalytic" evidence="4">
    <location>
        <begin position="36"/>
        <end position="218"/>
    </location>
</feature>
<dbReference type="PROSITE" id="PS51733">
    <property type="entry name" value="BPL_LPL_CATALYTIC"/>
    <property type="match status" value="1"/>
</dbReference>
<dbReference type="GO" id="GO:0033819">
    <property type="term" value="F:lipoyl(octanoyl) transferase activity"/>
    <property type="evidence" value="ECO:0007669"/>
    <property type="project" value="InterPro"/>
</dbReference>
<dbReference type="CDD" id="cd16443">
    <property type="entry name" value="LplA"/>
    <property type="match status" value="1"/>
</dbReference>
<protein>
    <recommendedName>
        <fullName evidence="3">Octanoyl-[GcvH]:protein N-octanoyltransferase</fullName>
        <ecNumber evidence="3">2.3.1.204</ecNumber>
    </recommendedName>
    <alternativeName>
        <fullName evidence="3">Octanoyl-[GcvH]:E2 amidotransferase</fullName>
    </alternativeName>
</protein>
<dbReference type="InterPro" id="IPR050664">
    <property type="entry name" value="Octanoyltrans_LipM/LipL"/>
</dbReference>
<dbReference type="AlphaFoldDB" id="A0A285URZ2"/>
<name>A0A285URZ2_9STAP</name>
<sequence length="275" mass="31086">MNEFFEAEWDYIPPEVTPHPYHSFAIDDALQETVSSDGSFKFRAWTHDPFVILGLHDARLPHLHDGLAYLSGAGYDYIVRNSGGLGVVLDEGVLNISLIMNKSHSPSIDDGYDLMLGLVRSALDDADVEAYEIHGSYCPGSYDLSIDGRKFAGISQRRIRDGVAVQIYLCVTGSGAARAEVMKEFYRHAKKDAETRFQYPDIEPDVMASLNELLGKSWTVDEMLDKFLDVLKIDRENTGTLPEEFDGRYTEYVRRMIRRNEDIRGALDSRIFSDL</sequence>
<dbReference type="GO" id="GO:0009249">
    <property type="term" value="P:protein lipoylation"/>
    <property type="evidence" value="ECO:0007669"/>
    <property type="project" value="UniProtKB-UniRule"/>
</dbReference>
<evidence type="ECO:0000256" key="3">
    <source>
        <dbReference type="HAMAP-Rule" id="MF_02119"/>
    </source>
</evidence>
<gene>
    <name evidence="3" type="primary">lipL</name>
    <name evidence="5" type="ORF">SAMN05878391_1835</name>
</gene>
<evidence type="ECO:0000313" key="6">
    <source>
        <dbReference type="Proteomes" id="UP000219412"/>
    </source>
</evidence>
<dbReference type="EC" id="2.3.1.204" evidence="3"/>
<reference evidence="6" key="1">
    <citation type="submission" date="2017-08" db="EMBL/GenBank/DDBJ databases">
        <authorList>
            <person name="Varghese N."/>
            <person name="Submissions S."/>
        </authorList>
    </citation>
    <scope>NUCLEOTIDE SEQUENCE [LARGE SCALE GENOMIC DNA]</scope>
    <source>
        <strain evidence="6">DSM 23173</strain>
    </source>
</reference>
<keyword evidence="6" id="KW-1185">Reference proteome</keyword>
<feature type="active site" description="Acyl-thioester intermediate" evidence="3">
    <location>
        <position position="138"/>
    </location>
</feature>
<evidence type="ECO:0000256" key="1">
    <source>
        <dbReference type="ARBA" id="ARBA00022679"/>
    </source>
</evidence>
<dbReference type="SUPFAM" id="SSF55681">
    <property type="entry name" value="Class II aaRS and biotin synthetases"/>
    <property type="match status" value="1"/>
</dbReference>
<comment type="catalytic activity">
    <reaction evidence="3">
        <text>N(6)-octanoyl-L-lysyl-[glycine-cleavage complex H protein] + L-lysyl-[lipoyl-carrier protein] = N(6)-octanoyl-L-lysyl-[lipoyl-carrier protein] + L-lysyl-[glycine-cleavage complex H protein]</text>
        <dbReference type="Rhea" id="RHEA:20213"/>
        <dbReference type="Rhea" id="RHEA-COMP:10500"/>
        <dbReference type="Rhea" id="RHEA-COMP:10501"/>
        <dbReference type="Rhea" id="RHEA-COMP:10503"/>
        <dbReference type="Rhea" id="RHEA-COMP:10504"/>
        <dbReference type="ChEBI" id="CHEBI:29969"/>
        <dbReference type="ChEBI" id="CHEBI:78809"/>
        <dbReference type="EC" id="2.3.1.204"/>
    </reaction>
</comment>
<comment type="pathway">
    <text evidence="3">Protein modification; protein lipoylation via endogenous pathway; protein N(6)-(lipoyl)lysine from octanoyl-[acyl-carrier-protein].</text>
</comment>
<dbReference type="Gene3D" id="3.30.930.10">
    <property type="entry name" value="Bira Bifunctional Protein, Domain 2"/>
    <property type="match status" value="1"/>
</dbReference>